<reference evidence="2" key="1">
    <citation type="journal article" date="2019" name="G3 (Bethesda)">
        <title>Genome Assemblies of Two Rare Opportunistic Yeast Pathogens: Diutina rugosa (syn. Candida rugosa) and Trichomonascus ciferrii (syn. Candida ciferrii).</title>
        <authorList>
            <person name="Mixao V."/>
            <person name="Saus E."/>
            <person name="Hansen A.P."/>
            <person name="Lass-Florl C."/>
            <person name="Gabaldon T."/>
        </authorList>
    </citation>
    <scope>NUCLEOTIDE SEQUENCE</scope>
    <source>
        <strain evidence="2">CBS 4856</strain>
    </source>
</reference>
<sequence>MKLDQLPVEVLTHIFGQLAKGEDLASVSHTNKALYEVCMYDSLWTTPCLRILERIQGSVEEDLQTQKYRTFYFDQVRINQHVARLVDDLVNGSDEKNKAKAVDAVWKYGIRARDALIDAKQDPTRREKADNLLQMVKHRQALDRMKDISNKPDDYQAVDLLSTVDSYYIGHELNPSKDNIFGDIINEVRTSDDIKFCSNPRNIQKAATVLAEVLFDHTRVKTSCGKASHTHCSNLLTPVLEEGIQGVDTINVCIYSYIGAMYGLRISPVMLSQNGKFIDSNFARVDDPSKEEGFFLINMLSRIVLSGIDMADMLEPQRSIRLVSMNSPPSLPILAASTALKRFKPQSYATQIEQVNSVYASCLLASLFSNDQDYFNQVQASTQPKSGSSLTLDYDTLRDELTNNSTPSLYKQTLIN</sequence>
<gene>
    <name evidence="2" type="ORF">TRICI_006353</name>
</gene>
<comment type="caution">
    <text evidence="2">The sequence shown here is derived from an EMBL/GenBank/DDBJ whole genome shotgun (WGS) entry which is preliminary data.</text>
</comment>
<dbReference type="Pfam" id="PF12937">
    <property type="entry name" value="F-box-like"/>
    <property type="match status" value="1"/>
</dbReference>
<dbReference type="EMBL" id="SWFS01000525">
    <property type="protein sequence ID" value="KAA8899265.1"/>
    <property type="molecule type" value="Genomic_DNA"/>
</dbReference>
<feature type="domain" description="F-box" evidence="1">
    <location>
        <begin position="1"/>
        <end position="47"/>
    </location>
</feature>
<dbReference type="Proteomes" id="UP000761534">
    <property type="component" value="Unassembled WGS sequence"/>
</dbReference>
<dbReference type="InterPro" id="IPR001810">
    <property type="entry name" value="F-box_dom"/>
</dbReference>
<evidence type="ECO:0000259" key="1">
    <source>
        <dbReference type="PROSITE" id="PS50181"/>
    </source>
</evidence>
<accession>A0A642UHV1</accession>
<proteinExistence type="predicted"/>
<protein>
    <recommendedName>
        <fullName evidence="1">F-box domain-containing protein</fullName>
    </recommendedName>
</protein>
<dbReference type="InterPro" id="IPR036047">
    <property type="entry name" value="F-box-like_dom_sf"/>
</dbReference>
<dbReference type="SUPFAM" id="SSF81383">
    <property type="entry name" value="F-box domain"/>
    <property type="match status" value="1"/>
</dbReference>
<dbReference type="AlphaFoldDB" id="A0A642UHV1"/>
<dbReference type="VEuPathDB" id="FungiDB:TRICI_006353"/>
<dbReference type="Gene3D" id="1.20.1280.50">
    <property type="match status" value="1"/>
</dbReference>
<keyword evidence="3" id="KW-1185">Reference proteome</keyword>
<evidence type="ECO:0000313" key="2">
    <source>
        <dbReference type="EMBL" id="KAA8899265.1"/>
    </source>
</evidence>
<organism evidence="2 3">
    <name type="scientific">Trichomonascus ciferrii</name>
    <dbReference type="NCBI Taxonomy" id="44093"/>
    <lineage>
        <taxon>Eukaryota</taxon>
        <taxon>Fungi</taxon>
        <taxon>Dikarya</taxon>
        <taxon>Ascomycota</taxon>
        <taxon>Saccharomycotina</taxon>
        <taxon>Dipodascomycetes</taxon>
        <taxon>Dipodascales</taxon>
        <taxon>Trichomonascaceae</taxon>
        <taxon>Trichomonascus</taxon>
        <taxon>Trichomonascus ciferrii complex</taxon>
    </lineage>
</organism>
<name>A0A642UHV1_9ASCO</name>
<evidence type="ECO:0000313" key="3">
    <source>
        <dbReference type="Proteomes" id="UP000761534"/>
    </source>
</evidence>
<dbReference type="PROSITE" id="PS50181">
    <property type="entry name" value="FBOX"/>
    <property type="match status" value="1"/>
</dbReference>